<dbReference type="AlphaFoldDB" id="A0AAD6Z4Z5"/>
<dbReference type="EMBL" id="JARIHO010000089">
    <property type="protein sequence ID" value="KAJ7307104.1"/>
    <property type="molecule type" value="Genomic_DNA"/>
</dbReference>
<evidence type="ECO:0000313" key="3">
    <source>
        <dbReference type="Proteomes" id="UP001218218"/>
    </source>
</evidence>
<evidence type="ECO:0000259" key="1">
    <source>
        <dbReference type="PROSITE" id="PS50097"/>
    </source>
</evidence>
<dbReference type="Proteomes" id="UP001218218">
    <property type="component" value="Unassembled WGS sequence"/>
</dbReference>
<comment type="caution">
    <text evidence="2">The sequence shown here is derived from an EMBL/GenBank/DDBJ whole genome shotgun (WGS) entry which is preliminary data.</text>
</comment>
<dbReference type="InterPro" id="IPR011333">
    <property type="entry name" value="SKP1/BTB/POZ_sf"/>
</dbReference>
<feature type="domain" description="BTB" evidence="1">
    <location>
        <begin position="24"/>
        <end position="97"/>
    </location>
</feature>
<dbReference type="InterPro" id="IPR000210">
    <property type="entry name" value="BTB/POZ_dom"/>
</dbReference>
<sequence length="311" mass="35099">MASPPAKRQRTEDAPITRSETWRSDGSVVLQAANTQFRVHWSVLALHSSVFSDMQGLPQPDDQPTVEGCPVVELPDDPQDIEYLLKALYSTTFHCQKTLPLAVVGAFIRLGRKYDFKDLFDSAVGRLTSQWPMTLAEYDTRAGGSIASYPGWRCDAIALASENNIMSILPHVYYRLVQSNTLDALFNKIDRGDGTMAFLPPADLRRCVVGRENLLLKQLQPEYTLGWLQNWTFDDCDDSEWCRAIQESLLKAFLDDNAIRALEAPPSTLSNFCAACTRRIVESMDAGRKKIWEELPGFFELPPWSELKNDM</sequence>
<dbReference type="SMART" id="SM00225">
    <property type="entry name" value="BTB"/>
    <property type="match status" value="1"/>
</dbReference>
<gene>
    <name evidence="2" type="ORF">DFH08DRAFT_944686</name>
</gene>
<dbReference type="Pfam" id="PF00651">
    <property type="entry name" value="BTB"/>
    <property type="match status" value="1"/>
</dbReference>
<keyword evidence="3" id="KW-1185">Reference proteome</keyword>
<dbReference type="PROSITE" id="PS50097">
    <property type="entry name" value="BTB"/>
    <property type="match status" value="1"/>
</dbReference>
<dbReference type="CDD" id="cd18186">
    <property type="entry name" value="BTB_POZ_ZBTB_KLHL-like"/>
    <property type="match status" value="1"/>
</dbReference>
<proteinExistence type="predicted"/>
<accession>A0AAD6Z4Z5</accession>
<organism evidence="2 3">
    <name type="scientific">Mycena albidolilacea</name>
    <dbReference type="NCBI Taxonomy" id="1033008"/>
    <lineage>
        <taxon>Eukaryota</taxon>
        <taxon>Fungi</taxon>
        <taxon>Dikarya</taxon>
        <taxon>Basidiomycota</taxon>
        <taxon>Agaricomycotina</taxon>
        <taxon>Agaricomycetes</taxon>
        <taxon>Agaricomycetidae</taxon>
        <taxon>Agaricales</taxon>
        <taxon>Marasmiineae</taxon>
        <taxon>Mycenaceae</taxon>
        <taxon>Mycena</taxon>
    </lineage>
</organism>
<evidence type="ECO:0000313" key="2">
    <source>
        <dbReference type="EMBL" id="KAJ7307104.1"/>
    </source>
</evidence>
<dbReference type="SUPFAM" id="SSF54695">
    <property type="entry name" value="POZ domain"/>
    <property type="match status" value="1"/>
</dbReference>
<protein>
    <recommendedName>
        <fullName evidence="1">BTB domain-containing protein</fullName>
    </recommendedName>
</protein>
<dbReference type="Gene3D" id="3.30.710.10">
    <property type="entry name" value="Potassium Channel Kv1.1, Chain A"/>
    <property type="match status" value="1"/>
</dbReference>
<reference evidence="2" key="1">
    <citation type="submission" date="2023-03" db="EMBL/GenBank/DDBJ databases">
        <title>Massive genome expansion in bonnet fungi (Mycena s.s.) driven by repeated elements and novel gene families across ecological guilds.</title>
        <authorList>
            <consortium name="Lawrence Berkeley National Laboratory"/>
            <person name="Harder C.B."/>
            <person name="Miyauchi S."/>
            <person name="Viragh M."/>
            <person name="Kuo A."/>
            <person name="Thoen E."/>
            <person name="Andreopoulos B."/>
            <person name="Lu D."/>
            <person name="Skrede I."/>
            <person name="Drula E."/>
            <person name="Henrissat B."/>
            <person name="Morin E."/>
            <person name="Kohler A."/>
            <person name="Barry K."/>
            <person name="LaButti K."/>
            <person name="Morin E."/>
            <person name="Salamov A."/>
            <person name="Lipzen A."/>
            <person name="Mereny Z."/>
            <person name="Hegedus B."/>
            <person name="Baldrian P."/>
            <person name="Stursova M."/>
            <person name="Weitz H."/>
            <person name="Taylor A."/>
            <person name="Grigoriev I.V."/>
            <person name="Nagy L.G."/>
            <person name="Martin F."/>
            <person name="Kauserud H."/>
        </authorList>
    </citation>
    <scope>NUCLEOTIDE SEQUENCE</scope>
    <source>
        <strain evidence="2">CBHHK002</strain>
    </source>
</reference>
<name>A0AAD6Z4Z5_9AGAR</name>